<dbReference type="AlphaFoldDB" id="A0A5E4QTN3"/>
<evidence type="ECO:0000256" key="1">
    <source>
        <dbReference type="SAM" id="MobiDB-lite"/>
    </source>
</evidence>
<dbReference type="Gene3D" id="1.25.10.10">
    <property type="entry name" value="Leucine-rich Repeat Variant"/>
    <property type="match status" value="1"/>
</dbReference>
<reference evidence="2 3" key="1">
    <citation type="submission" date="2017-07" db="EMBL/GenBank/DDBJ databases">
        <authorList>
            <person name="Talla V."/>
            <person name="Backstrom N."/>
        </authorList>
    </citation>
    <scope>NUCLEOTIDE SEQUENCE [LARGE SCALE GENOMIC DNA]</scope>
</reference>
<protein>
    <submittedName>
        <fullName evidence="2">Uncharacterized protein</fullName>
    </submittedName>
</protein>
<proteinExistence type="predicted"/>
<evidence type="ECO:0000313" key="2">
    <source>
        <dbReference type="EMBL" id="VVD01377.1"/>
    </source>
</evidence>
<gene>
    <name evidence="2" type="ORF">LSINAPIS_LOCUS11809</name>
</gene>
<name>A0A5E4QTN3_9NEOP</name>
<organism evidence="2 3">
    <name type="scientific">Leptidea sinapis</name>
    <dbReference type="NCBI Taxonomy" id="189913"/>
    <lineage>
        <taxon>Eukaryota</taxon>
        <taxon>Metazoa</taxon>
        <taxon>Ecdysozoa</taxon>
        <taxon>Arthropoda</taxon>
        <taxon>Hexapoda</taxon>
        <taxon>Insecta</taxon>
        <taxon>Pterygota</taxon>
        <taxon>Neoptera</taxon>
        <taxon>Endopterygota</taxon>
        <taxon>Lepidoptera</taxon>
        <taxon>Glossata</taxon>
        <taxon>Ditrysia</taxon>
        <taxon>Papilionoidea</taxon>
        <taxon>Pieridae</taxon>
        <taxon>Dismorphiinae</taxon>
        <taxon>Leptidea</taxon>
    </lineage>
</organism>
<feature type="region of interest" description="Disordered" evidence="1">
    <location>
        <begin position="61"/>
        <end position="121"/>
    </location>
</feature>
<accession>A0A5E4QTN3</accession>
<dbReference type="Proteomes" id="UP000324832">
    <property type="component" value="Unassembled WGS sequence"/>
</dbReference>
<evidence type="ECO:0000313" key="3">
    <source>
        <dbReference type="Proteomes" id="UP000324832"/>
    </source>
</evidence>
<feature type="compositionally biased region" description="Low complexity" evidence="1">
    <location>
        <begin position="92"/>
        <end position="106"/>
    </location>
</feature>
<keyword evidence="3" id="KW-1185">Reference proteome</keyword>
<dbReference type="EMBL" id="FZQP02005332">
    <property type="protein sequence ID" value="VVD01377.1"/>
    <property type="molecule type" value="Genomic_DNA"/>
</dbReference>
<sequence length="254" mass="28317">MYSRTIAHLPSSQIPTRHTGGHRRGRFRESSREANHDDTDVGSQSRWRQRRIYARCHVRCDEGPHSTCNRPPAGSRRHPQSSTAPPATRAPTGRSGSTRTLRSGSRGVHHHSSHGEGAREQTRAVQFVVSSAATVCVRYLVVYVHSPRLIPVLHTNLTTNKSKEIRSTLSEVLVLVLEKWSSASLEKQIPLIADAIRRACGDADSNARTCGRRRRPCSTGWSPRRRNRLTASDLAVWTARSSICKCLRFVTSVS</sequence>
<feature type="region of interest" description="Disordered" evidence="1">
    <location>
        <begin position="1"/>
        <end position="47"/>
    </location>
</feature>
<feature type="compositionally biased region" description="Basic and acidic residues" evidence="1">
    <location>
        <begin position="27"/>
        <end position="39"/>
    </location>
</feature>
<dbReference type="InterPro" id="IPR011989">
    <property type="entry name" value="ARM-like"/>
</dbReference>